<dbReference type="PANTHER" id="PTHR24251">
    <property type="entry name" value="OVOCHYMASE-RELATED"/>
    <property type="match status" value="1"/>
</dbReference>
<feature type="transmembrane region" description="Helical" evidence="7">
    <location>
        <begin position="474"/>
        <end position="496"/>
    </location>
</feature>
<dbReference type="Pfam" id="PF00024">
    <property type="entry name" value="PAN_1"/>
    <property type="match status" value="1"/>
</dbReference>
<evidence type="ECO:0000256" key="3">
    <source>
        <dbReference type="ARBA" id="ARBA00023157"/>
    </source>
</evidence>
<keyword evidence="3" id="KW-1015">Disulfide bond</keyword>
<dbReference type="Proteomes" id="UP001209878">
    <property type="component" value="Unassembled WGS sequence"/>
</dbReference>
<evidence type="ECO:0000256" key="2">
    <source>
        <dbReference type="ARBA" id="ARBA00022737"/>
    </source>
</evidence>
<evidence type="ECO:0000259" key="9">
    <source>
        <dbReference type="PROSITE" id="PS50948"/>
    </source>
</evidence>
<evidence type="ECO:0000313" key="10">
    <source>
        <dbReference type="EMBL" id="KAK2185412.1"/>
    </source>
</evidence>
<dbReference type="PANTHER" id="PTHR24251:SF30">
    <property type="entry name" value="MEMBRANE FRIZZLED-RELATED PROTEIN"/>
    <property type="match status" value="1"/>
</dbReference>
<dbReference type="InterPro" id="IPR035914">
    <property type="entry name" value="Sperma_CUB_dom_sf"/>
</dbReference>
<name>A0AAD9NZP0_RIDPI</name>
<feature type="compositionally biased region" description="Basic and acidic residues" evidence="6">
    <location>
        <begin position="431"/>
        <end position="464"/>
    </location>
</feature>
<dbReference type="SUPFAM" id="SSF49854">
    <property type="entry name" value="Spermadhesin, CUB domain"/>
    <property type="match status" value="2"/>
</dbReference>
<comment type="caution">
    <text evidence="10">The sequence shown here is derived from an EMBL/GenBank/DDBJ whole genome shotgun (WGS) entry which is preliminary data.</text>
</comment>
<feature type="domain" description="Apple" evidence="9">
    <location>
        <begin position="77"/>
        <end position="156"/>
    </location>
</feature>
<protein>
    <submittedName>
        <fullName evidence="10">Uncharacterized protein</fullName>
    </submittedName>
</protein>
<evidence type="ECO:0000259" key="8">
    <source>
        <dbReference type="PROSITE" id="PS01180"/>
    </source>
</evidence>
<feature type="region of interest" description="Disordered" evidence="6">
    <location>
        <begin position="417"/>
        <end position="464"/>
    </location>
</feature>
<dbReference type="EMBL" id="JAODUO010000237">
    <property type="protein sequence ID" value="KAK2185412.1"/>
    <property type="molecule type" value="Genomic_DNA"/>
</dbReference>
<evidence type="ECO:0000256" key="4">
    <source>
        <dbReference type="ARBA" id="ARBA00023180"/>
    </source>
</evidence>
<sequence>MQPMVGAEIYQKLLLGIVLEDCAARCLAETEFQCASFDYTYAGVRSTCSMSKYIAANVYGLGFRPNVRNNHYEKIGDAMTYFHATPYSVVLGNNLKKYTRVTPNRCARMCLEEDTFVCKSFDYQIQDGMCLLSDKAARDVGGLYSDGQSEAHHFEMIPMMDCGGTMTTAEGNFASPNWPWPYAHNEHCVWKIYVSQFKVIHLRLTHFELSVGSSDPCSDTSDRLIVSESADDHPCGVQPRTKTIVTKGNFAIVTFISNDHGDATGFRAFYTAEWPCNEHLDKGPGELASPHWPKPYPSSVRCSWRLTAPPGQRVHLHVTAFGLEQHALGHCNDRNDHVLILDGGTIKSTKIGLYCGVHIAFSVRSTGRDMFVQFVSDHDPNVSKQGFHASFEFEKDLSSNDSLPSMAPFDGIANGERERADADVGKNAAAGDDKDAEKGKTTVAEEEKKEFHPKTDAVRGEGGDQTHHAYHTTMWAVSCLLFLLFVITLTALFLMWRYYSRRLIKQQEVDVYERMSPEEVPLQEFDSCCAKQNNLNDSEFASTSTSQCQGAVGGYDPNLTQEHFDSKDMAVKNINELMNCSKC</sequence>
<reference evidence="10" key="1">
    <citation type="journal article" date="2023" name="Mol. Biol. Evol.">
        <title>Third-Generation Sequencing Reveals the Adaptive Role of the Epigenome in Three Deep-Sea Polychaetes.</title>
        <authorList>
            <person name="Perez M."/>
            <person name="Aroh O."/>
            <person name="Sun Y."/>
            <person name="Lan Y."/>
            <person name="Juniper S.K."/>
            <person name="Young C.R."/>
            <person name="Angers B."/>
            <person name="Qian P.Y."/>
        </authorList>
    </citation>
    <scope>NUCLEOTIDE SEQUENCE</scope>
    <source>
        <strain evidence="10">R07B-5</strain>
    </source>
</reference>
<evidence type="ECO:0000256" key="1">
    <source>
        <dbReference type="ARBA" id="ARBA00022729"/>
    </source>
</evidence>
<dbReference type="Pfam" id="PF00431">
    <property type="entry name" value="CUB"/>
    <property type="match status" value="2"/>
</dbReference>
<dbReference type="Gene3D" id="2.60.120.290">
    <property type="entry name" value="Spermadhesin, CUB domain"/>
    <property type="match status" value="2"/>
</dbReference>
<keyword evidence="11" id="KW-1185">Reference proteome</keyword>
<dbReference type="InterPro" id="IPR000859">
    <property type="entry name" value="CUB_dom"/>
</dbReference>
<evidence type="ECO:0000313" key="11">
    <source>
        <dbReference type="Proteomes" id="UP001209878"/>
    </source>
</evidence>
<keyword evidence="1" id="KW-0732">Signal</keyword>
<keyword evidence="7" id="KW-0472">Membrane</keyword>
<evidence type="ECO:0000256" key="6">
    <source>
        <dbReference type="SAM" id="MobiDB-lite"/>
    </source>
</evidence>
<accession>A0AAD9NZP0</accession>
<dbReference type="CDD" id="cd01099">
    <property type="entry name" value="PAN_AP_HGF"/>
    <property type="match status" value="1"/>
</dbReference>
<dbReference type="Gene3D" id="3.50.4.10">
    <property type="entry name" value="Hepatocyte Growth Factor"/>
    <property type="match status" value="2"/>
</dbReference>
<feature type="domain" description="CUB" evidence="8">
    <location>
        <begin position="276"/>
        <end position="394"/>
    </location>
</feature>
<evidence type="ECO:0000256" key="7">
    <source>
        <dbReference type="SAM" id="Phobius"/>
    </source>
</evidence>
<keyword evidence="4" id="KW-0325">Glycoprotein</keyword>
<gene>
    <name evidence="10" type="ORF">NP493_237g00014</name>
</gene>
<organism evidence="10 11">
    <name type="scientific">Ridgeia piscesae</name>
    <name type="common">Tubeworm</name>
    <dbReference type="NCBI Taxonomy" id="27915"/>
    <lineage>
        <taxon>Eukaryota</taxon>
        <taxon>Metazoa</taxon>
        <taxon>Spiralia</taxon>
        <taxon>Lophotrochozoa</taxon>
        <taxon>Annelida</taxon>
        <taxon>Polychaeta</taxon>
        <taxon>Sedentaria</taxon>
        <taxon>Canalipalpata</taxon>
        <taxon>Sabellida</taxon>
        <taxon>Siboglinidae</taxon>
        <taxon>Ridgeia</taxon>
    </lineage>
</organism>
<dbReference type="SMART" id="SM00042">
    <property type="entry name" value="CUB"/>
    <property type="match status" value="2"/>
</dbReference>
<dbReference type="AlphaFoldDB" id="A0AAD9NZP0"/>
<dbReference type="InterPro" id="IPR003609">
    <property type="entry name" value="Pan_app"/>
</dbReference>
<keyword evidence="7" id="KW-1133">Transmembrane helix</keyword>
<comment type="caution">
    <text evidence="5">Lacks conserved residue(s) required for the propagation of feature annotation.</text>
</comment>
<dbReference type="PROSITE" id="PS01180">
    <property type="entry name" value="CUB"/>
    <property type="match status" value="2"/>
</dbReference>
<proteinExistence type="predicted"/>
<dbReference type="FunFam" id="2.60.120.290:FF:000003">
    <property type="entry name" value="Neuropilin"/>
    <property type="match status" value="1"/>
</dbReference>
<dbReference type="PROSITE" id="PS50948">
    <property type="entry name" value="PAN"/>
    <property type="match status" value="1"/>
</dbReference>
<evidence type="ECO:0000256" key="5">
    <source>
        <dbReference type="PROSITE-ProRule" id="PRU00059"/>
    </source>
</evidence>
<keyword evidence="2" id="KW-0677">Repeat</keyword>
<feature type="domain" description="CUB" evidence="8">
    <location>
        <begin position="162"/>
        <end position="273"/>
    </location>
</feature>
<keyword evidence="7" id="KW-0812">Transmembrane</keyword>
<dbReference type="CDD" id="cd00041">
    <property type="entry name" value="CUB"/>
    <property type="match status" value="2"/>
</dbReference>
<dbReference type="SUPFAM" id="SSF57414">
    <property type="entry name" value="Hairpin loop containing domain-like"/>
    <property type="match status" value="2"/>
</dbReference>